<dbReference type="NCBIfam" id="TIGR00254">
    <property type="entry name" value="GGDEF"/>
    <property type="match status" value="1"/>
</dbReference>
<dbReference type="Proteomes" id="UP000886339">
    <property type="component" value="Unassembled WGS sequence"/>
</dbReference>
<feature type="transmembrane region" description="Helical" evidence="4">
    <location>
        <begin position="212"/>
        <end position="235"/>
    </location>
</feature>
<reference evidence="7" key="1">
    <citation type="journal article" date="2020" name="mSystems">
        <title>Genome- and Community-Level Interaction Insights into Carbon Utilization and Element Cycling Functions of Hydrothermarchaeota in Hydrothermal Sediment.</title>
        <authorList>
            <person name="Zhou Z."/>
            <person name="Liu Y."/>
            <person name="Xu W."/>
            <person name="Pan J."/>
            <person name="Luo Z.H."/>
            <person name="Li M."/>
        </authorList>
    </citation>
    <scope>NUCLEOTIDE SEQUENCE [LARGE SCALE GENOMIC DNA]</scope>
    <source>
        <strain evidence="7">HyVt-458</strain>
    </source>
</reference>
<dbReference type="InterPro" id="IPR043128">
    <property type="entry name" value="Rev_trsase/Diguanyl_cyclase"/>
</dbReference>
<sequence length="575" mass="64661">MKRLILLFFPLLFCLAAAHAIAEPLDVSAQHPNPVGKSLTYLQESGDRLSLDQAMAAYAGGRFHASSRAVPRFGITTQPVWLRLQVQNRTGKPAARRLSLERTWVDVVDFYVVREDRLVQHWHTGDNLPFSQRPLKTRYFAFDHAYAPGLTTLYIRAETAEAMVLPLYFSTSEQFYSREMGSAHWYGILYGGLVVLLVYNLVLFFNLRSTRYLFYSAYLLSFLFANLAYTGHAYQYLWPDHPGVQHWANPVLVIVFCLFGLAFATSFLDTRQRFPRLYKAIVAAGLLVSLLTVLSVILGVQGLAMKVAMAFLILFSLGMMFLGVLSWRAGVPSAKYFLAASITHTSAISLSVLIVLNALDWGDFGIHITEIAMLVDAVLLAFALADQFRILQNEKFLAEKLANIDHLTGIWNRRGFQQLVSPLWHTGLRNQHHMSVILMDLDQFKRVNDRHGHASGDQVLQQTASMLNSSARAGDVLARWGGEEFILFLPETGLSKATHIAERLRQSLIRMETGLTDLPLTASFGVAHVHARDIGMEELIRYADSYLYRAKEEGRNRVFFGEAGDTANMEAQMAT</sequence>
<feature type="chain" id="PRO_5032719736" description="diguanylate cyclase" evidence="5">
    <location>
        <begin position="23"/>
        <end position="575"/>
    </location>
</feature>
<feature type="transmembrane region" description="Helical" evidence="4">
    <location>
        <begin position="183"/>
        <end position="205"/>
    </location>
</feature>
<evidence type="ECO:0000256" key="1">
    <source>
        <dbReference type="ARBA" id="ARBA00001946"/>
    </source>
</evidence>
<evidence type="ECO:0000256" key="4">
    <source>
        <dbReference type="SAM" id="Phobius"/>
    </source>
</evidence>
<keyword evidence="4" id="KW-0472">Membrane</keyword>
<comment type="cofactor">
    <cofactor evidence="1">
        <name>Mg(2+)</name>
        <dbReference type="ChEBI" id="CHEBI:18420"/>
    </cofactor>
</comment>
<feature type="transmembrane region" description="Helical" evidence="4">
    <location>
        <begin position="364"/>
        <end position="385"/>
    </location>
</feature>
<dbReference type="InterPro" id="IPR011623">
    <property type="entry name" value="7TMR_DISM_rcpt_extracell_dom1"/>
</dbReference>
<dbReference type="Gene3D" id="3.30.70.270">
    <property type="match status" value="1"/>
</dbReference>
<keyword evidence="4" id="KW-0812">Transmembrane</keyword>
<comment type="catalytic activity">
    <reaction evidence="3">
        <text>2 GTP = 3',3'-c-di-GMP + 2 diphosphate</text>
        <dbReference type="Rhea" id="RHEA:24898"/>
        <dbReference type="ChEBI" id="CHEBI:33019"/>
        <dbReference type="ChEBI" id="CHEBI:37565"/>
        <dbReference type="ChEBI" id="CHEBI:58805"/>
        <dbReference type="EC" id="2.7.7.65"/>
    </reaction>
</comment>
<protein>
    <recommendedName>
        <fullName evidence="2">diguanylate cyclase</fullName>
        <ecNumber evidence="2">2.7.7.65</ecNumber>
    </recommendedName>
</protein>
<keyword evidence="5" id="KW-0732">Signal</keyword>
<comment type="caution">
    <text evidence="7">The sequence shown here is derived from an EMBL/GenBank/DDBJ whole genome shotgun (WGS) entry which is preliminary data.</text>
</comment>
<dbReference type="Pfam" id="PF07695">
    <property type="entry name" value="7TMR-DISM_7TM"/>
    <property type="match status" value="1"/>
</dbReference>
<keyword evidence="4" id="KW-1133">Transmembrane helix</keyword>
<evidence type="ECO:0000256" key="3">
    <source>
        <dbReference type="ARBA" id="ARBA00034247"/>
    </source>
</evidence>
<dbReference type="AlphaFoldDB" id="A0A831RWQ8"/>
<feature type="transmembrane region" description="Helical" evidence="4">
    <location>
        <begin position="337"/>
        <end position="358"/>
    </location>
</feature>
<dbReference type="FunFam" id="3.30.70.270:FF:000001">
    <property type="entry name" value="Diguanylate cyclase domain protein"/>
    <property type="match status" value="1"/>
</dbReference>
<evidence type="ECO:0000256" key="2">
    <source>
        <dbReference type="ARBA" id="ARBA00012528"/>
    </source>
</evidence>
<dbReference type="Pfam" id="PF00990">
    <property type="entry name" value="GGDEF"/>
    <property type="match status" value="1"/>
</dbReference>
<proteinExistence type="predicted"/>
<dbReference type="InterPro" id="IPR050469">
    <property type="entry name" value="Diguanylate_Cyclase"/>
</dbReference>
<dbReference type="Pfam" id="PF07696">
    <property type="entry name" value="7TMR-DISMED2"/>
    <property type="match status" value="1"/>
</dbReference>
<name>A0A831RWQ8_9GAMM</name>
<dbReference type="InterPro" id="IPR029787">
    <property type="entry name" value="Nucleotide_cyclase"/>
</dbReference>
<feature type="transmembrane region" description="Helical" evidence="4">
    <location>
        <begin position="247"/>
        <end position="268"/>
    </location>
</feature>
<dbReference type="InterPro" id="IPR011622">
    <property type="entry name" value="7TMR_DISM_rcpt_extracell_dom2"/>
</dbReference>
<dbReference type="EMBL" id="DRLF01000249">
    <property type="protein sequence ID" value="HEC06600.1"/>
    <property type="molecule type" value="Genomic_DNA"/>
</dbReference>
<feature type="signal peptide" evidence="5">
    <location>
        <begin position="1"/>
        <end position="22"/>
    </location>
</feature>
<feature type="domain" description="GGDEF" evidence="6">
    <location>
        <begin position="432"/>
        <end position="563"/>
    </location>
</feature>
<dbReference type="PROSITE" id="PS50887">
    <property type="entry name" value="GGDEF"/>
    <property type="match status" value="1"/>
</dbReference>
<gene>
    <name evidence="7" type="ORF">ENJ12_07100</name>
</gene>
<dbReference type="InterPro" id="IPR000160">
    <property type="entry name" value="GGDEF_dom"/>
</dbReference>
<dbReference type="SUPFAM" id="SSF55073">
    <property type="entry name" value="Nucleotide cyclase"/>
    <property type="match status" value="1"/>
</dbReference>
<evidence type="ECO:0000259" key="6">
    <source>
        <dbReference type="PROSITE" id="PS50887"/>
    </source>
</evidence>
<evidence type="ECO:0000256" key="5">
    <source>
        <dbReference type="SAM" id="SignalP"/>
    </source>
</evidence>
<accession>A0A831RWQ8</accession>
<dbReference type="SMART" id="SM00267">
    <property type="entry name" value="GGDEF"/>
    <property type="match status" value="1"/>
</dbReference>
<dbReference type="CDD" id="cd01949">
    <property type="entry name" value="GGDEF"/>
    <property type="match status" value="1"/>
</dbReference>
<evidence type="ECO:0000313" key="7">
    <source>
        <dbReference type="EMBL" id="HEC06600.1"/>
    </source>
</evidence>
<dbReference type="PANTHER" id="PTHR45138">
    <property type="entry name" value="REGULATORY COMPONENTS OF SENSORY TRANSDUCTION SYSTEM"/>
    <property type="match status" value="1"/>
</dbReference>
<feature type="transmembrane region" description="Helical" evidence="4">
    <location>
        <begin position="307"/>
        <end position="325"/>
    </location>
</feature>
<dbReference type="Gene3D" id="2.60.40.2380">
    <property type="match status" value="1"/>
</dbReference>
<dbReference type="EC" id="2.7.7.65" evidence="2"/>
<dbReference type="PANTHER" id="PTHR45138:SF9">
    <property type="entry name" value="DIGUANYLATE CYCLASE DGCM-RELATED"/>
    <property type="match status" value="1"/>
</dbReference>
<dbReference type="GO" id="GO:0052621">
    <property type="term" value="F:diguanylate cyclase activity"/>
    <property type="evidence" value="ECO:0007669"/>
    <property type="project" value="UniProtKB-EC"/>
</dbReference>
<organism evidence="7">
    <name type="scientific">Thiolapillus brandeum</name>
    <dbReference type="NCBI Taxonomy" id="1076588"/>
    <lineage>
        <taxon>Bacteria</taxon>
        <taxon>Pseudomonadati</taxon>
        <taxon>Pseudomonadota</taxon>
        <taxon>Gammaproteobacteria</taxon>
        <taxon>Chromatiales</taxon>
        <taxon>Sedimenticolaceae</taxon>
        <taxon>Thiolapillus</taxon>
    </lineage>
</organism>
<feature type="transmembrane region" description="Helical" evidence="4">
    <location>
        <begin position="280"/>
        <end position="301"/>
    </location>
</feature>